<gene>
    <name evidence="1" type="ORF">OESDEN_00884</name>
</gene>
<dbReference type="OrthoDB" id="10248904at2759"/>
<keyword evidence="2" id="KW-1185">Reference proteome</keyword>
<evidence type="ECO:0000313" key="1">
    <source>
        <dbReference type="EMBL" id="KHJ99116.1"/>
    </source>
</evidence>
<dbReference type="Proteomes" id="UP000053660">
    <property type="component" value="Unassembled WGS sequence"/>
</dbReference>
<protein>
    <submittedName>
        <fullName evidence="1">Uncharacterized protein</fullName>
    </submittedName>
</protein>
<reference evidence="1 2" key="1">
    <citation type="submission" date="2014-03" db="EMBL/GenBank/DDBJ databases">
        <title>Draft genome of the hookworm Oesophagostomum dentatum.</title>
        <authorList>
            <person name="Mitreva M."/>
        </authorList>
    </citation>
    <scope>NUCLEOTIDE SEQUENCE [LARGE SCALE GENOMIC DNA]</scope>
    <source>
        <strain evidence="1 2">OD-Hann</strain>
    </source>
</reference>
<name>A0A0B1TSP0_OESDE</name>
<dbReference type="AlphaFoldDB" id="A0A0B1TSP0"/>
<accession>A0A0B1TSP0</accession>
<organism evidence="1 2">
    <name type="scientific">Oesophagostomum dentatum</name>
    <name type="common">Nodular worm</name>
    <dbReference type="NCBI Taxonomy" id="61180"/>
    <lineage>
        <taxon>Eukaryota</taxon>
        <taxon>Metazoa</taxon>
        <taxon>Ecdysozoa</taxon>
        <taxon>Nematoda</taxon>
        <taxon>Chromadorea</taxon>
        <taxon>Rhabditida</taxon>
        <taxon>Rhabditina</taxon>
        <taxon>Rhabditomorpha</taxon>
        <taxon>Strongyloidea</taxon>
        <taxon>Strongylidae</taxon>
        <taxon>Oesophagostomum</taxon>
    </lineage>
</organism>
<dbReference type="EMBL" id="KN549243">
    <property type="protein sequence ID" value="KHJ99116.1"/>
    <property type="molecule type" value="Genomic_DNA"/>
</dbReference>
<evidence type="ECO:0000313" key="2">
    <source>
        <dbReference type="Proteomes" id="UP000053660"/>
    </source>
</evidence>
<sequence length="90" mass="10210">MAPSDHPEVRIIVLERGEHLDTIVRRLQKGYFVRFHRGSSLLGVDVEICTTLTGDEPLKWTDGTDHLAVYCQVECVRAGSFKYRFTADGE</sequence>
<proteinExistence type="predicted"/>